<comment type="subcellular location">
    <subcellularLocation>
        <location evidence="1">Secreted</location>
    </subcellularLocation>
</comment>
<dbReference type="GO" id="GO:0050482">
    <property type="term" value="P:arachidonate secretion"/>
    <property type="evidence" value="ECO:0007669"/>
    <property type="project" value="InterPro"/>
</dbReference>
<dbReference type="Pfam" id="PF05826">
    <property type="entry name" value="Phospholip_A2_2"/>
    <property type="match status" value="1"/>
</dbReference>
<dbReference type="SUPFAM" id="SSF48619">
    <property type="entry name" value="Phospholipase A2, PLA2"/>
    <property type="match status" value="1"/>
</dbReference>
<dbReference type="Proteomes" id="UP000095280">
    <property type="component" value="Unplaced"/>
</dbReference>
<sequence length="210" mass="24796">MSQRVYYYYLFLQILLLLLLEELLVVAEEFKSKPTSAPLSATTTKHIEYASEVKDSFLIHPGTRWCGVGTLAMNYTILGTAYESDMCCREHDHCDRVIRAKRTKYHMKSIFHFTISHCECDVKFYRCLKNAHDSQGASVIEWFFRLIRVPCFDLVPKRVCLESKRVSMFSSEMRCIRYGTEDAAVLRRLPYFTDELDRMRREQSGLHWYK</sequence>
<organism evidence="5 7">
    <name type="scientific">Macrostomum lignano</name>
    <dbReference type="NCBI Taxonomy" id="282301"/>
    <lineage>
        <taxon>Eukaryota</taxon>
        <taxon>Metazoa</taxon>
        <taxon>Spiralia</taxon>
        <taxon>Lophotrochozoa</taxon>
        <taxon>Platyhelminthes</taxon>
        <taxon>Rhabditophora</taxon>
        <taxon>Macrostomorpha</taxon>
        <taxon>Macrostomida</taxon>
        <taxon>Macrostomidae</taxon>
        <taxon>Macrostomum</taxon>
    </lineage>
</organism>
<evidence type="ECO:0000256" key="2">
    <source>
        <dbReference type="ARBA" id="ARBA00022525"/>
    </source>
</evidence>
<dbReference type="Gene3D" id="1.20.90.10">
    <property type="entry name" value="Phospholipase A2 domain"/>
    <property type="match status" value="1"/>
</dbReference>
<accession>A0A1I8JHA2</accession>
<keyword evidence="5" id="KW-1185">Reference proteome</keyword>
<dbReference type="AlphaFoldDB" id="A0A1I8JHA2"/>
<dbReference type="InterPro" id="IPR016090">
    <property type="entry name" value="PLA2-like_dom"/>
</dbReference>
<dbReference type="GO" id="GO:0004623">
    <property type="term" value="F:phospholipase A2 activity"/>
    <property type="evidence" value="ECO:0007669"/>
    <property type="project" value="InterPro"/>
</dbReference>
<evidence type="ECO:0000256" key="3">
    <source>
        <dbReference type="SAM" id="SignalP"/>
    </source>
</evidence>
<feature type="signal peptide" evidence="3">
    <location>
        <begin position="1"/>
        <end position="27"/>
    </location>
</feature>
<dbReference type="WBParaSite" id="maker-uti_cns_0047800-snap-gene-0.8-mRNA-1">
    <property type="protein sequence ID" value="maker-uti_cns_0047800-snap-gene-0.8-mRNA-1"/>
    <property type="gene ID" value="maker-uti_cns_0047800-snap-gene-0.8"/>
</dbReference>
<dbReference type="InterPro" id="IPR033113">
    <property type="entry name" value="PLA2_histidine"/>
</dbReference>
<feature type="domain" description="Phospholipase A2-like central" evidence="4">
    <location>
        <begin position="60"/>
        <end position="153"/>
    </location>
</feature>
<proteinExistence type="predicted"/>
<dbReference type="GO" id="GO:0006644">
    <property type="term" value="P:phospholipid metabolic process"/>
    <property type="evidence" value="ECO:0007669"/>
    <property type="project" value="InterPro"/>
</dbReference>
<feature type="chain" id="PRO_5009845937" evidence="3">
    <location>
        <begin position="28"/>
        <end position="210"/>
    </location>
</feature>
<evidence type="ECO:0000259" key="4">
    <source>
        <dbReference type="Pfam" id="PF05826"/>
    </source>
</evidence>
<dbReference type="PANTHER" id="PTHR12253">
    <property type="entry name" value="RH14732P"/>
    <property type="match status" value="1"/>
</dbReference>
<dbReference type="WBParaSite" id="maker-uti_cns_0003415-snap-gene-0.7-mRNA-1">
    <property type="protein sequence ID" value="maker-uti_cns_0003415-snap-gene-0.7-mRNA-1"/>
    <property type="gene ID" value="maker-uti_cns_0003415-snap-gene-0.7"/>
</dbReference>
<evidence type="ECO:0000313" key="7">
    <source>
        <dbReference type="WBParaSite" id="maker-uti_cns_0047800-snap-gene-0.8-mRNA-1"/>
    </source>
</evidence>
<evidence type="ECO:0000256" key="1">
    <source>
        <dbReference type="ARBA" id="ARBA00004613"/>
    </source>
</evidence>
<evidence type="ECO:0000313" key="6">
    <source>
        <dbReference type="WBParaSite" id="maker-uti_cns_0003415-snap-gene-0.7-mRNA-1"/>
    </source>
</evidence>
<dbReference type="GO" id="GO:0005576">
    <property type="term" value="C:extracellular region"/>
    <property type="evidence" value="ECO:0007669"/>
    <property type="project" value="UniProtKB-SubCell"/>
</dbReference>
<name>A0A1I8JHA2_9PLAT</name>
<keyword evidence="2" id="KW-0964">Secreted</keyword>
<keyword evidence="3" id="KW-0732">Signal</keyword>
<evidence type="ECO:0000313" key="5">
    <source>
        <dbReference type="Proteomes" id="UP000095280"/>
    </source>
</evidence>
<dbReference type="InterPro" id="IPR036444">
    <property type="entry name" value="PLipase_A2_dom_sf"/>
</dbReference>
<dbReference type="PROSITE" id="PS00118">
    <property type="entry name" value="PA2_HIS"/>
    <property type="match status" value="1"/>
</dbReference>
<reference evidence="6 7" key="1">
    <citation type="submission" date="2016-11" db="UniProtKB">
        <authorList>
            <consortium name="WormBaseParasite"/>
        </authorList>
    </citation>
    <scope>IDENTIFICATION</scope>
</reference>
<protein>
    <submittedName>
        <fullName evidence="6 7">PA2c domain-containing protein</fullName>
    </submittedName>
</protein>